<dbReference type="AlphaFoldDB" id="I3DY40"/>
<dbReference type="STRING" id="997296.PB1_16429"/>
<protein>
    <submittedName>
        <fullName evidence="1">Uncharacterized protein</fullName>
    </submittedName>
</protein>
<keyword evidence="2" id="KW-1185">Reference proteome</keyword>
<reference evidence="1 2" key="1">
    <citation type="journal article" date="2012" name="Appl. Environ. Microbiol.">
        <title>Genome Sequence of Thermotolerant Bacillus methanolicus: Features and Regulation Related to Methylotrophy and Production of L-Lysine and L-Glutamate from Methanol.</title>
        <authorList>
            <person name="Heggeset T.M."/>
            <person name="Krog A."/>
            <person name="Balzer S."/>
            <person name="Wentzel A."/>
            <person name="Ellingsen T.E."/>
            <person name="Brautaset T."/>
        </authorList>
    </citation>
    <scope>NUCLEOTIDE SEQUENCE [LARGE SCALE GENOMIC DNA]</scope>
    <source>
        <strain evidence="1 2">PB1</strain>
    </source>
</reference>
<dbReference type="PATRIC" id="fig|997296.3.peg.3458"/>
<evidence type="ECO:0000313" key="1">
    <source>
        <dbReference type="EMBL" id="EIJ79161.1"/>
    </source>
</evidence>
<gene>
    <name evidence="1" type="ORF">PB1_16429</name>
</gene>
<organism evidence="1 2">
    <name type="scientific">Bacillus methanolicus PB1</name>
    <dbReference type="NCBI Taxonomy" id="997296"/>
    <lineage>
        <taxon>Bacteria</taxon>
        <taxon>Bacillati</taxon>
        <taxon>Bacillota</taxon>
        <taxon>Bacilli</taxon>
        <taxon>Bacillales</taxon>
        <taxon>Bacillaceae</taxon>
        <taxon>Bacillus</taxon>
    </lineage>
</organism>
<proteinExistence type="predicted"/>
<accession>I3DY40</accession>
<dbReference type="eggNOG" id="ENOG5030DBW">
    <property type="taxonomic scope" value="Bacteria"/>
</dbReference>
<comment type="caution">
    <text evidence="1">The sequence shown here is derived from an EMBL/GenBank/DDBJ whole genome shotgun (WGS) entry which is preliminary data.</text>
</comment>
<dbReference type="EMBL" id="AFEU01000003">
    <property type="protein sequence ID" value="EIJ79161.1"/>
    <property type="molecule type" value="Genomic_DNA"/>
</dbReference>
<dbReference type="RefSeq" id="WP_004438643.1">
    <property type="nucleotide sequence ID" value="NZ_AFEU01000003.1"/>
</dbReference>
<dbReference type="Proteomes" id="UP000010523">
    <property type="component" value="Unassembled WGS sequence"/>
</dbReference>
<evidence type="ECO:0000313" key="2">
    <source>
        <dbReference type="Proteomes" id="UP000010523"/>
    </source>
</evidence>
<name>I3DY40_BACMT</name>
<sequence>MIGKEAYYKVLLPEWIWKEAKTKEEVKRLVLQYMRHYPHYVVKKVKDGFAVCERK</sequence>